<sequence length="515" mass="56878">TRQIEAGVKTLSVSGAGSPVCEENQTQKSSVEQCLADELLATCQSGSCKFQAFVDGNAKQLCCPKCHKITCLDCMAVHEFITCLEYQTKKNPLALVPELQREGAAATPTVAVPVECFTETQKPAEATLPCCACETEKLQIQIAEMRPCLHLVCLTCVEEGARQSPTYLVRCPAKDPDGRRCQSYVNDSLLKRVLSDEMYLSHKSLMGLALQSCATEDCTGKFSIRHDMKTAKCLDCQKVNCIPCKAIHENKTCEEFLQELVARLDGVPLQVFLSILPARSCNFVVETWTTDFQHEPDPSPPQLLQPSDFRFWDVNPNLGLTDFQDWQPGDLAWQSGTLPCAYIRPPPLQSLGHDTARRAMYLQVLLVQVSYFGNCTCMKTSDRFLIAVSCPFDAKNVLVAVTNCYLSQLLLLLSGDVESNPGPDKVCKSCTQTKQSELTAILEVMTRLESGQEKILSDLADIRSKQRNTDEEIKKLSERVNSLEQRQDTPGHGAVGSEIALETQSAEIATLRACT</sequence>
<evidence type="ECO:0000256" key="2">
    <source>
        <dbReference type="ARBA" id="ARBA00022723"/>
    </source>
</evidence>
<keyword evidence="5" id="KW-0862">Zinc</keyword>
<reference evidence="7" key="1">
    <citation type="journal article" date="2018" name="PLoS Negl. Trop. Dis.">
        <title>Sialome diversity of ticks revealed by RNAseq of single tick salivary glands.</title>
        <authorList>
            <person name="Perner J."/>
            <person name="Kropackova S."/>
            <person name="Kopacek P."/>
            <person name="Ribeiro J.M."/>
        </authorList>
    </citation>
    <scope>NUCLEOTIDE SEQUENCE</scope>
    <source>
        <strain evidence="7">Siblings of single egg batch collected in Ceske Budejovice</strain>
        <tissue evidence="7">Salivary glands</tissue>
    </source>
</reference>
<proteinExistence type="predicted"/>
<evidence type="ECO:0000256" key="1">
    <source>
        <dbReference type="ARBA" id="ARBA00004906"/>
    </source>
</evidence>
<dbReference type="PANTHER" id="PTHR22770">
    <property type="entry name" value="UBIQUITIN CONJUGATING ENZYME 7 INTERACTING PROTEIN-RELATED"/>
    <property type="match status" value="1"/>
</dbReference>
<dbReference type="PANTHER" id="PTHR22770:SF13">
    <property type="entry name" value="RING-TYPE DOMAIN-CONTAINING PROTEIN"/>
    <property type="match status" value="1"/>
</dbReference>
<accession>A0A147BFQ0</accession>
<dbReference type="GO" id="GO:0097039">
    <property type="term" value="P:protein linear polyubiquitination"/>
    <property type="evidence" value="ECO:0007669"/>
    <property type="project" value="TreeGrafter"/>
</dbReference>
<dbReference type="GO" id="GO:0071797">
    <property type="term" value="C:LUBAC complex"/>
    <property type="evidence" value="ECO:0007669"/>
    <property type="project" value="TreeGrafter"/>
</dbReference>
<feature type="coiled-coil region" evidence="6">
    <location>
        <begin position="459"/>
        <end position="486"/>
    </location>
</feature>
<dbReference type="GO" id="GO:0004842">
    <property type="term" value="F:ubiquitin-protein transferase activity"/>
    <property type="evidence" value="ECO:0007669"/>
    <property type="project" value="TreeGrafter"/>
</dbReference>
<keyword evidence="4" id="KW-0833">Ubl conjugation pathway</keyword>
<evidence type="ECO:0000256" key="6">
    <source>
        <dbReference type="SAM" id="Coils"/>
    </source>
</evidence>
<dbReference type="InterPro" id="IPR017907">
    <property type="entry name" value="Znf_RING_CS"/>
</dbReference>
<keyword evidence="3" id="KW-0863">Zinc-finger</keyword>
<evidence type="ECO:0000256" key="3">
    <source>
        <dbReference type="ARBA" id="ARBA00022771"/>
    </source>
</evidence>
<keyword evidence="2" id="KW-0479">Metal-binding</keyword>
<name>A0A147BFQ0_IXORI</name>
<organism evidence="7">
    <name type="scientific">Ixodes ricinus</name>
    <name type="common">Common tick</name>
    <name type="synonym">Acarus ricinus</name>
    <dbReference type="NCBI Taxonomy" id="34613"/>
    <lineage>
        <taxon>Eukaryota</taxon>
        <taxon>Metazoa</taxon>
        <taxon>Ecdysozoa</taxon>
        <taxon>Arthropoda</taxon>
        <taxon>Chelicerata</taxon>
        <taxon>Arachnida</taxon>
        <taxon>Acari</taxon>
        <taxon>Parasitiformes</taxon>
        <taxon>Ixodida</taxon>
        <taxon>Ixodoidea</taxon>
        <taxon>Ixodidae</taxon>
        <taxon>Ixodinae</taxon>
        <taxon>Ixodes</taxon>
    </lineage>
</organism>
<feature type="non-terminal residue" evidence="7">
    <location>
        <position position="515"/>
    </location>
</feature>
<comment type="pathway">
    <text evidence="1">Protein modification; protein ubiquitination.</text>
</comment>
<evidence type="ECO:0000256" key="4">
    <source>
        <dbReference type="ARBA" id="ARBA00022786"/>
    </source>
</evidence>
<dbReference type="AlphaFoldDB" id="A0A147BFQ0"/>
<evidence type="ECO:0000256" key="5">
    <source>
        <dbReference type="ARBA" id="ARBA00022833"/>
    </source>
</evidence>
<dbReference type="GO" id="GO:0043161">
    <property type="term" value="P:proteasome-mediated ubiquitin-dependent protein catabolic process"/>
    <property type="evidence" value="ECO:0007669"/>
    <property type="project" value="TreeGrafter"/>
</dbReference>
<dbReference type="InterPro" id="IPR051628">
    <property type="entry name" value="LUBAC_E3_Ligases"/>
</dbReference>
<feature type="non-terminal residue" evidence="7">
    <location>
        <position position="1"/>
    </location>
</feature>
<evidence type="ECO:0000313" key="7">
    <source>
        <dbReference type="EMBL" id="JAR89629.1"/>
    </source>
</evidence>
<dbReference type="EMBL" id="GEGO01005775">
    <property type="protein sequence ID" value="JAR89629.1"/>
    <property type="molecule type" value="Transcribed_RNA"/>
</dbReference>
<keyword evidence="6" id="KW-0175">Coiled coil</keyword>
<dbReference type="GO" id="GO:0008270">
    <property type="term" value="F:zinc ion binding"/>
    <property type="evidence" value="ECO:0007669"/>
    <property type="project" value="UniProtKB-KW"/>
</dbReference>
<dbReference type="GO" id="GO:0043130">
    <property type="term" value="F:ubiquitin binding"/>
    <property type="evidence" value="ECO:0007669"/>
    <property type="project" value="TreeGrafter"/>
</dbReference>
<protein>
    <submittedName>
        <fullName evidence="7">Putative ubiquitin conjugating enzyme 7</fullName>
    </submittedName>
</protein>
<dbReference type="PROSITE" id="PS00518">
    <property type="entry name" value="ZF_RING_1"/>
    <property type="match status" value="1"/>
</dbReference>